<accession>A0A2P7MXW0</accession>
<dbReference type="Proteomes" id="UP000243002">
    <property type="component" value="Unassembled WGS sequence"/>
</dbReference>
<name>A0A2P7MXW0_9CYAN</name>
<evidence type="ECO:0000313" key="1">
    <source>
        <dbReference type="EMBL" id="PSJ06038.1"/>
    </source>
</evidence>
<evidence type="ECO:0008006" key="3">
    <source>
        <dbReference type="Google" id="ProtNLM"/>
    </source>
</evidence>
<evidence type="ECO:0000313" key="2">
    <source>
        <dbReference type="Proteomes" id="UP000243002"/>
    </source>
</evidence>
<dbReference type="AlphaFoldDB" id="A0A2P7MXW0"/>
<proteinExistence type="predicted"/>
<reference evidence="1 2" key="1">
    <citation type="journal article" date="2018" name="Environ. Microbiol.">
        <title>Ecological and genomic features of two widespread freshwater picocyanobacteria.</title>
        <authorList>
            <person name="Cabello-Yeves P.J."/>
            <person name="Picazo A."/>
            <person name="Camacho A."/>
            <person name="Callieri C."/>
            <person name="Rosselli R."/>
            <person name="Roda-Garcia J.J."/>
            <person name="Coutinho F.H."/>
            <person name="Rodriguez-Valera F."/>
        </authorList>
    </citation>
    <scope>NUCLEOTIDE SEQUENCE [LARGE SCALE GENOMIC DNA]</scope>
    <source>
        <strain evidence="1 2">Tous</strain>
    </source>
</reference>
<organism evidence="1 2">
    <name type="scientific">Cyanobium usitatum str. Tous</name>
    <dbReference type="NCBI Taxonomy" id="2116684"/>
    <lineage>
        <taxon>Bacteria</taxon>
        <taxon>Bacillati</taxon>
        <taxon>Cyanobacteriota</taxon>
        <taxon>Cyanophyceae</taxon>
        <taxon>Synechococcales</taxon>
        <taxon>Prochlorococcaceae</taxon>
        <taxon>Cyanobium</taxon>
    </lineage>
</organism>
<protein>
    <recommendedName>
        <fullName evidence="3">Cell division protein FtsL</fullName>
    </recommendedName>
</protein>
<comment type="caution">
    <text evidence="1">The sequence shown here is derived from an EMBL/GenBank/DDBJ whole genome shotgun (WGS) entry which is preliminary data.</text>
</comment>
<gene>
    <name evidence="1" type="ORF">C7K55_05600</name>
</gene>
<dbReference type="EMBL" id="PXXO01000005">
    <property type="protein sequence ID" value="PSJ06038.1"/>
    <property type="molecule type" value="Genomic_DNA"/>
</dbReference>
<dbReference type="OrthoDB" id="540893at2"/>
<keyword evidence="2" id="KW-1185">Reference proteome</keyword>
<sequence length="143" mass="15727">MTAGANPSRKLQKRTLKLIQGSLSGRKLERRAPWISNLHRATDGTLAGLGICMLALSALTLHWQNQWGVSYQQMESSQVLEHKLQESAALLEQHHLGAVKRPGWLVPTSSEKLIYLPAPSVASAESGLPLLSNLPLRQIRTGY</sequence>